<accession>A0A1F4Q006</accession>
<dbReference type="NCBIfam" id="TIGR01128">
    <property type="entry name" value="holA"/>
    <property type="match status" value="1"/>
</dbReference>
<evidence type="ECO:0000259" key="8">
    <source>
        <dbReference type="Pfam" id="PF21694"/>
    </source>
</evidence>
<keyword evidence="4" id="KW-0235">DNA replication</keyword>
<dbReference type="InterPro" id="IPR048466">
    <property type="entry name" value="DNA_pol3_delta-like_C"/>
</dbReference>
<dbReference type="Pfam" id="PF21694">
    <property type="entry name" value="DNA_pol3_delta_C"/>
    <property type="match status" value="1"/>
</dbReference>
<dbReference type="Gene3D" id="1.20.272.10">
    <property type="match status" value="1"/>
</dbReference>
<evidence type="ECO:0000256" key="7">
    <source>
        <dbReference type="ARBA" id="ARBA00049244"/>
    </source>
</evidence>
<sequence length="313" mass="34496">MSRSKNPVFLFFGEEDFLIDEKIKEFKSRFSAPEFLDGEKLSLTTLSDSLCGGSLFTADKLVVIKEAKIDDQAAMIGLLQKLSDGTTVVFASSSADKRTKLYKWIVEHGEAVEFKTFAPWEQDKLLNWIGDRARGKGKKISQAAARLLQEICGGNLRLLDGEIEKIITYIGERAEIGSADVLALASAGETSAFALMDALREKDIRRSLTLGQALLRNKEDIFSLLGLMTSQYRLMLQIKSLAGRESEPNAIARLVGGSPYYVRKCSAHIGRFTLPELKKHLAALLAAGLKFKTGENQSVNFELLLADLCPAGR</sequence>
<dbReference type="InterPro" id="IPR008921">
    <property type="entry name" value="DNA_pol3_clamp-load_cplx_C"/>
</dbReference>
<dbReference type="Gene3D" id="1.10.8.60">
    <property type="match status" value="1"/>
</dbReference>
<dbReference type="InterPro" id="IPR027417">
    <property type="entry name" value="P-loop_NTPase"/>
</dbReference>
<evidence type="ECO:0000256" key="1">
    <source>
        <dbReference type="ARBA" id="ARBA00012417"/>
    </source>
</evidence>
<dbReference type="Proteomes" id="UP000178724">
    <property type="component" value="Unassembled WGS sequence"/>
</dbReference>
<comment type="caution">
    <text evidence="9">The sequence shown here is derived from an EMBL/GenBank/DDBJ whole genome shotgun (WGS) entry which is preliminary data.</text>
</comment>
<evidence type="ECO:0000256" key="6">
    <source>
        <dbReference type="ARBA" id="ARBA00034754"/>
    </source>
</evidence>
<dbReference type="GO" id="GO:0003887">
    <property type="term" value="F:DNA-directed DNA polymerase activity"/>
    <property type="evidence" value="ECO:0007669"/>
    <property type="project" value="UniProtKB-KW"/>
</dbReference>
<proteinExistence type="inferred from homology"/>
<organism evidence="9 10">
    <name type="scientific">candidate division WOR-1 bacterium RIFCSPHIGHO2_01_FULL_53_15</name>
    <dbReference type="NCBI Taxonomy" id="1802564"/>
    <lineage>
        <taxon>Bacteria</taxon>
        <taxon>Bacillati</taxon>
        <taxon>Saganbacteria</taxon>
    </lineage>
</organism>
<dbReference type="SUPFAM" id="SSF52540">
    <property type="entry name" value="P-loop containing nucleoside triphosphate hydrolases"/>
    <property type="match status" value="1"/>
</dbReference>
<dbReference type="EMBL" id="METM01000029">
    <property type="protein sequence ID" value="OGB89190.1"/>
    <property type="molecule type" value="Genomic_DNA"/>
</dbReference>
<evidence type="ECO:0000256" key="4">
    <source>
        <dbReference type="ARBA" id="ARBA00022705"/>
    </source>
</evidence>
<dbReference type="PANTHER" id="PTHR34388:SF1">
    <property type="entry name" value="DNA POLYMERASE III SUBUNIT DELTA"/>
    <property type="match status" value="1"/>
</dbReference>
<dbReference type="SUPFAM" id="SSF48019">
    <property type="entry name" value="post-AAA+ oligomerization domain-like"/>
    <property type="match status" value="1"/>
</dbReference>
<dbReference type="EC" id="2.7.7.7" evidence="1"/>
<dbReference type="PANTHER" id="PTHR34388">
    <property type="entry name" value="DNA POLYMERASE III SUBUNIT DELTA"/>
    <property type="match status" value="1"/>
</dbReference>
<evidence type="ECO:0000256" key="3">
    <source>
        <dbReference type="ARBA" id="ARBA00022695"/>
    </source>
</evidence>
<dbReference type="GO" id="GO:0009360">
    <property type="term" value="C:DNA polymerase III complex"/>
    <property type="evidence" value="ECO:0007669"/>
    <property type="project" value="TreeGrafter"/>
</dbReference>
<feature type="domain" description="DNA polymerase III delta subunit-like C-terminal" evidence="8">
    <location>
        <begin position="189"/>
        <end position="307"/>
    </location>
</feature>
<dbReference type="AlphaFoldDB" id="A0A1F4Q006"/>
<keyword evidence="2" id="KW-0808">Transferase</keyword>
<comment type="catalytic activity">
    <reaction evidence="7">
        <text>DNA(n) + a 2'-deoxyribonucleoside 5'-triphosphate = DNA(n+1) + diphosphate</text>
        <dbReference type="Rhea" id="RHEA:22508"/>
        <dbReference type="Rhea" id="RHEA-COMP:17339"/>
        <dbReference type="Rhea" id="RHEA-COMP:17340"/>
        <dbReference type="ChEBI" id="CHEBI:33019"/>
        <dbReference type="ChEBI" id="CHEBI:61560"/>
        <dbReference type="ChEBI" id="CHEBI:173112"/>
        <dbReference type="EC" id="2.7.7.7"/>
    </reaction>
</comment>
<keyword evidence="5" id="KW-0239">DNA-directed DNA polymerase</keyword>
<evidence type="ECO:0000256" key="2">
    <source>
        <dbReference type="ARBA" id="ARBA00022679"/>
    </source>
</evidence>
<evidence type="ECO:0000256" key="5">
    <source>
        <dbReference type="ARBA" id="ARBA00022932"/>
    </source>
</evidence>
<dbReference type="GO" id="GO:0006261">
    <property type="term" value="P:DNA-templated DNA replication"/>
    <property type="evidence" value="ECO:0007669"/>
    <property type="project" value="TreeGrafter"/>
</dbReference>
<protein>
    <recommendedName>
        <fullName evidence="1">DNA-directed DNA polymerase</fullName>
        <ecNumber evidence="1">2.7.7.7</ecNumber>
    </recommendedName>
</protein>
<dbReference type="Gene3D" id="3.40.50.300">
    <property type="entry name" value="P-loop containing nucleotide triphosphate hydrolases"/>
    <property type="match status" value="1"/>
</dbReference>
<comment type="similarity">
    <text evidence="6">Belongs to the DNA polymerase HolA subunit family.</text>
</comment>
<keyword evidence="3" id="KW-0548">Nucleotidyltransferase</keyword>
<dbReference type="GO" id="GO:0003677">
    <property type="term" value="F:DNA binding"/>
    <property type="evidence" value="ECO:0007669"/>
    <property type="project" value="InterPro"/>
</dbReference>
<name>A0A1F4Q006_UNCSA</name>
<dbReference type="InterPro" id="IPR005790">
    <property type="entry name" value="DNA_polIII_delta"/>
</dbReference>
<evidence type="ECO:0000313" key="10">
    <source>
        <dbReference type="Proteomes" id="UP000178724"/>
    </source>
</evidence>
<reference evidence="9 10" key="1">
    <citation type="journal article" date="2016" name="Nat. Commun.">
        <title>Thousands of microbial genomes shed light on interconnected biogeochemical processes in an aquifer system.</title>
        <authorList>
            <person name="Anantharaman K."/>
            <person name="Brown C.T."/>
            <person name="Hug L.A."/>
            <person name="Sharon I."/>
            <person name="Castelle C.J."/>
            <person name="Probst A.J."/>
            <person name="Thomas B.C."/>
            <person name="Singh A."/>
            <person name="Wilkins M.J."/>
            <person name="Karaoz U."/>
            <person name="Brodie E.L."/>
            <person name="Williams K.H."/>
            <person name="Hubbard S.S."/>
            <person name="Banfield J.F."/>
        </authorList>
    </citation>
    <scope>NUCLEOTIDE SEQUENCE [LARGE SCALE GENOMIC DNA]</scope>
</reference>
<evidence type="ECO:0000313" key="9">
    <source>
        <dbReference type="EMBL" id="OGB89190.1"/>
    </source>
</evidence>
<gene>
    <name evidence="9" type="ORF">A2625_02590</name>
</gene>